<evidence type="ECO:0008006" key="13">
    <source>
        <dbReference type="Google" id="ProtNLM"/>
    </source>
</evidence>
<dbReference type="GO" id="GO:0016787">
    <property type="term" value="F:hydrolase activity"/>
    <property type="evidence" value="ECO:0007669"/>
    <property type="project" value="UniProtKB-KW"/>
</dbReference>
<dbReference type="SUPFAM" id="SSF50249">
    <property type="entry name" value="Nucleic acid-binding proteins"/>
    <property type="match status" value="1"/>
</dbReference>
<dbReference type="Pfam" id="PF00270">
    <property type="entry name" value="DEAD"/>
    <property type="match status" value="1"/>
</dbReference>
<evidence type="ECO:0000256" key="6">
    <source>
        <dbReference type="ARBA" id="ARBA00023125"/>
    </source>
</evidence>
<dbReference type="InterPro" id="IPR014001">
    <property type="entry name" value="Helicase_ATP-bd"/>
</dbReference>
<dbReference type="EMBL" id="CP006365">
    <property type="protein sequence ID" value="AGU14984.1"/>
    <property type="molecule type" value="Genomic_DNA"/>
</dbReference>
<organism evidence="11 12">
    <name type="scientific">Corynebacterium argentoratense DSM 44202</name>
    <dbReference type="NCBI Taxonomy" id="1348662"/>
    <lineage>
        <taxon>Bacteria</taxon>
        <taxon>Bacillati</taxon>
        <taxon>Actinomycetota</taxon>
        <taxon>Actinomycetes</taxon>
        <taxon>Mycobacteriales</taxon>
        <taxon>Corynebacteriaceae</taxon>
        <taxon>Corynebacterium</taxon>
    </lineage>
</organism>
<dbReference type="RefSeq" id="WP_020976137.1">
    <property type="nucleotide sequence ID" value="NC_022198.1"/>
</dbReference>
<dbReference type="GO" id="GO:0003677">
    <property type="term" value="F:DNA binding"/>
    <property type="evidence" value="ECO:0007669"/>
    <property type="project" value="UniProtKB-KW"/>
</dbReference>
<dbReference type="Proteomes" id="UP000016943">
    <property type="component" value="Chromosome"/>
</dbReference>
<keyword evidence="1" id="KW-0547">Nucleotide-binding</keyword>
<dbReference type="KEGG" id="caz:CARG_04200"/>
<dbReference type="SMART" id="SM00490">
    <property type="entry name" value="HELICc"/>
    <property type="match status" value="1"/>
</dbReference>
<dbReference type="PANTHER" id="PTHR47964">
    <property type="entry name" value="ATP-DEPENDENT DNA HELICASE HOMOLOG RECG, CHLOROPLASTIC"/>
    <property type="match status" value="1"/>
</dbReference>
<dbReference type="HOGENOM" id="CLU_005122_7_1_11"/>
<dbReference type="InterPro" id="IPR045562">
    <property type="entry name" value="RecG_dom3_C"/>
</dbReference>
<dbReference type="SUPFAM" id="SSF52540">
    <property type="entry name" value="P-loop containing nucleoside triphosphate hydrolases"/>
    <property type="match status" value="1"/>
</dbReference>
<accession>U3GUG4</accession>
<evidence type="ECO:0000256" key="4">
    <source>
        <dbReference type="ARBA" id="ARBA00022806"/>
    </source>
</evidence>
<dbReference type="Pfam" id="PF19833">
    <property type="entry name" value="RecG_dom3_C"/>
    <property type="match status" value="1"/>
</dbReference>
<dbReference type="Gene3D" id="3.40.50.300">
    <property type="entry name" value="P-loop containing nucleotide triphosphate hydrolases"/>
    <property type="match status" value="2"/>
</dbReference>
<dbReference type="InterPro" id="IPR047112">
    <property type="entry name" value="RecG/Mfd"/>
</dbReference>
<dbReference type="GO" id="GO:0003678">
    <property type="term" value="F:DNA helicase activity"/>
    <property type="evidence" value="ECO:0007669"/>
    <property type="project" value="TreeGrafter"/>
</dbReference>
<dbReference type="STRING" id="1348662.CARG_04200"/>
<name>U3GUG4_9CORY</name>
<dbReference type="InterPro" id="IPR011545">
    <property type="entry name" value="DEAD/DEAH_box_helicase_dom"/>
</dbReference>
<dbReference type="InterPro" id="IPR012340">
    <property type="entry name" value="NA-bd_OB-fold"/>
</dbReference>
<sequence>MLGWHDDRPLGSIIPPKQAAKLDFDNVYELLTYYPRAWASHGSGVDIDAANDGDVVTFVGTIARAQSGYTSAGKFMHRVDVDVQSPLGARSINATFFQARLPAKQLTQGARVMMSGKVKFFRGNPQVSHPTYVVITDPDAHTTTPRRRTTGGGGLTQLSDYGSPEQLQELMESLDYLAIYPARKGTTSWAILGAVNAVLQATPPIREPLGDTPEDLPSFDEAIRGIHQPDHRGPRPFVDRIKYNEALALALVMALRRADTAHRTAPPCPPTPEPSWQQLTASLPFEQTSGQRDVIADISRDLSSTHPMSRLLQGEVGSGKTLVALAAMLQVVDAGKQCAFLAPTEVLAVQHARGITNMLGRAGLGTSVVCLTGSMSTAAKRDALLSIISGQADIVVGTHALIQDSVEFFELGLVIVDEQHRFGVQQRDRLRHTGSDVIPHLLVMTATPIPRTIAMTTFGDLDVSTLTQLPGGRKPITSVVVPEEKPAWVARAWERIREEVNAGHQAYVVCPRIEGDGGVEAVALMLGQQIFPDLRVAALHGRMHPEDKDAVMASFGRGDIDVLVSTTVIEVGIDVPNATVMYIREADNFGVSQLHQLRGRVGRGGHASLCLLHTHQPIDSDSYTRLSDIAATSDGFKLAELDLRSRHEGDVLGTVQSGKTKSVKLLSLIDDAALIERANRDAASLVEKNIELARRLVSDIEVDAREFIDKS</sequence>
<keyword evidence="7" id="KW-0234">DNA repair</keyword>
<evidence type="ECO:0000313" key="11">
    <source>
        <dbReference type="EMBL" id="AGU14984.1"/>
    </source>
</evidence>
<keyword evidence="6" id="KW-0238">DNA-binding</keyword>
<evidence type="ECO:0000259" key="9">
    <source>
        <dbReference type="PROSITE" id="PS51192"/>
    </source>
</evidence>
<gene>
    <name evidence="11" type="ORF">CARG_04200</name>
</gene>
<dbReference type="InterPro" id="IPR001650">
    <property type="entry name" value="Helicase_C-like"/>
</dbReference>
<evidence type="ECO:0000256" key="7">
    <source>
        <dbReference type="ARBA" id="ARBA00023204"/>
    </source>
</evidence>
<keyword evidence="5" id="KW-0067">ATP-binding</keyword>
<dbReference type="eggNOG" id="COG1200">
    <property type="taxonomic scope" value="Bacteria"/>
</dbReference>
<evidence type="ECO:0000256" key="5">
    <source>
        <dbReference type="ARBA" id="ARBA00022840"/>
    </source>
</evidence>
<dbReference type="PROSITE" id="PS51194">
    <property type="entry name" value="HELICASE_CTER"/>
    <property type="match status" value="1"/>
</dbReference>
<evidence type="ECO:0000256" key="2">
    <source>
        <dbReference type="ARBA" id="ARBA00022763"/>
    </source>
</evidence>
<dbReference type="GO" id="GO:0005524">
    <property type="term" value="F:ATP binding"/>
    <property type="evidence" value="ECO:0007669"/>
    <property type="project" value="UniProtKB-KW"/>
</dbReference>
<feature type="domain" description="Helicase C-terminal" evidence="10">
    <location>
        <begin position="488"/>
        <end position="649"/>
    </location>
</feature>
<feature type="domain" description="Helicase ATP-binding" evidence="9">
    <location>
        <begin position="301"/>
        <end position="466"/>
    </location>
</feature>
<evidence type="ECO:0000313" key="12">
    <source>
        <dbReference type="Proteomes" id="UP000016943"/>
    </source>
</evidence>
<keyword evidence="3" id="KW-0378">Hydrolase</keyword>
<evidence type="ECO:0000256" key="3">
    <source>
        <dbReference type="ARBA" id="ARBA00022801"/>
    </source>
</evidence>
<dbReference type="PROSITE" id="PS51192">
    <property type="entry name" value="HELICASE_ATP_BIND_1"/>
    <property type="match status" value="1"/>
</dbReference>
<dbReference type="Gene3D" id="2.40.50.140">
    <property type="entry name" value="Nucleic acid-binding proteins"/>
    <property type="match status" value="1"/>
</dbReference>
<dbReference type="PANTHER" id="PTHR47964:SF1">
    <property type="entry name" value="ATP-DEPENDENT DNA HELICASE HOMOLOG RECG, CHLOROPLASTIC"/>
    <property type="match status" value="1"/>
</dbReference>
<evidence type="ECO:0000256" key="1">
    <source>
        <dbReference type="ARBA" id="ARBA00022741"/>
    </source>
</evidence>
<dbReference type="GeneID" id="78249638"/>
<keyword evidence="2" id="KW-0227">DNA damage</keyword>
<keyword evidence="12" id="KW-1185">Reference proteome</keyword>
<dbReference type="PATRIC" id="fig|1348662.3.peg.825"/>
<feature type="region of interest" description="Disordered" evidence="8">
    <location>
        <begin position="137"/>
        <end position="160"/>
    </location>
</feature>
<dbReference type="OrthoDB" id="9804325at2"/>
<evidence type="ECO:0000259" key="10">
    <source>
        <dbReference type="PROSITE" id="PS51194"/>
    </source>
</evidence>
<dbReference type="InterPro" id="IPR027417">
    <property type="entry name" value="P-loop_NTPase"/>
</dbReference>
<keyword evidence="4" id="KW-0347">Helicase</keyword>
<dbReference type="CDD" id="cd04488">
    <property type="entry name" value="RecG_wedge_OBF"/>
    <property type="match status" value="1"/>
</dbReference>
<protein>
    <recommendedName>
        <fullName evidence="13">ATP-dependent DNA helicase RecG</fullName>
    </recommendedName>
</protein>
<dbReference type="GO" id="GO:0006281">
    <property type="term" value="P:DNA repair"/>
    <property type="evidence" value="ECO:0007669"/>
    <property type="project" value="UniProtKB-KW"/>
</dbReference>
<proteinExistence type="predicted"/>
<reference evidence="11 12" key="1">
    <citation type="journal article" date="2013" name="Genome Announc.">
        <title>Whole-Genome Sequence of the Clinical Strain Corynebacterium argentoratense DSM 44202, Isolated from a Human Throat Specimen.</title>
        <authorList>
            <person name="Bomholt C."/>
            <person name="Glaub A."/>
            <person name="Gravermann K."/>
            <person name="Albersmeier A."/>
            <person name="Brinkrolf K."/>
            <person name="Ruckert C."/>
            <person name="Tauch A."/>
        </authorList>
    </citation>
    <scope>NUCLEOTIDE SEQUENCE [LARGE SCALE GENOMIC DNA]</scope>
    <source>
        <strain evidence="11">DSM 44202</strain>
    </source>
</reference>
<dbReference type="AlphaFoldDB" id="U3GUG4"/>
<evidence type="ECO:0000256" key="8">
    <source>
        <dbReference type="SAM" id="MobiDB-lite"/>
    </source>
</evidence>
<dbReference type="SMART" id="SM00487">
    <property type="entry name" value="DEXDc"/>
    <property type="match status" value="1"/>
</dbReference>
<dbReference type="Pfam" id="PF00271">
    <property type="entry name" value="Helicase_C"/>
    <property type="match status" value="1"/>
</dbReference>